<reference evidence="1 2" key="1">
    <citation type="submission" date="2021-05" db="EMBL/GenBank/DDBJ databases">
        <title>Phylogenetic classification of ten novel species belonging to the genus Bifidobacterium comprising B. colchicus sp. nov., B. abeli sp. nov., B. bicoloris sp. nov., B. guerezis sp. nov., B. rosaliae sp. nov., B. santillanensis sp. nov., B. argentati sp. nov., B. amazzoni sp. nov., B. pluviali sp. nov., and B. pinnaculum sp. nov.</title>
        <authorList>
            <person name="Lugli G.A."/>
            <person name="Ruiz Garcia L."/>
            <person name="Margolles A."/>
            <person name="Ventura M."/>
        </authorList>
    </citation>
    <scope>NUCLEOTIDE SEQUENCE [LARGE SCALE GENOMIC DNA]</scope>
    <source>
        <strain evidence="1 2">82T10</strain>
    </source>
</reference>
<accession>A0ABS6WGB2</accession>
<organism evidence="1 2">
    <name type="scientific">Bifidobacterium miconis</name>
    <dbReference type="NCBI Taxonomy" id="2834435"/>
    <lineage>
        <taxon>Bacteria</taxon>
        <taxon>Bacillati</taxon>
        <taxon>Actinomycetota</taxon>
        <taxon>Actinomycetes</taxon>
        <taxon>Bifidobacteriales</taxon>
        <taxon>Bifidobacteriaceae</taxon>
        <taxon>Bifidobacterium</taxon>
    </lineage>
</organism>
<evidence type="ECO:0000313" key="2">
    <source>
        <dbReference type="Proteomes" id="UP000700815"/>
    </source>
</evidence>
<name>A0ABS6WGB2_9BIFI</name>
<gene>
    <name evidence="1" type="ORF">KIH79_09190</name>
</gene>
<dbReference type="EMBL" id="JAHBBH010000027">
    <property type="protein sequence ID" value="MBW3093091.1"/>
    <property type="molecule type" value="Genomic_DNA"/>
</dbReference>
<protein>
    <submittedName>
        <fullName evidence="1">Uncharacterized protein</fullName>
    </submittedName>
</protein>
<comment type="caution">
    <text evidence="1">The sequence shown here is derived from an EMBL/GenBank/DDBJ whole genome shotgun (WGS) entry which is preliminary data.</text>
</comment>
<sequence>MRTRVNAKLRDMILDWNRKGVSVTDTAHALKPYGITQAEIIDVIKAGHPAKPDPKYGPEFIKPLF</sequence>
<keyword evidence="2" id="KW-1185">Reference proteome</keyword>
<proteinExistence type="predicted"/>
<dbReference type="RefSeq" id="WP_219059112.1">
    <property type="nucleotide sequence ID" value="NZ_JAHBBH010000027.1"/>
</dbReference>
<evidence type="ECO:0000313" key="1">
    <source>
        <dbReference type="EMBL" id="MBW3093091.1"/>
    </source>
</evidence>
<dbReference type="Proteomes" id="UP000700815">
    <property type="component" value="Unassembled WGS sequence"/>
</dbReference>